<protein>
    <submittedName>
        <fullName evidence="8">Fungal specific transcription factor domain</fullName>
    </submittedName>
</protein>
<keyword evidence="6" id="KW-0539">Nucleus</keyword>
<comment type="subcellular location">
    <subcellularLocation>
        <location evidence="1">Nucleus</location>
    </subcellularLocation>
</comment>
<keyword evidence="4" id="KW-0863">Zinc-finger</keyword>
<keyword evidence="2" id="KW-0479">Metal-binding</keyword>
<feature type="domain" description="Xylanolytic transcriptional activator regulatory" evidence="7">
    <location>
        <begin position="10"/>
        <end position="108"/>
    </location>
</feature>
<keyword evidence="9" id="KW-1185">Reference proteome</keyword>
<dbReference type="Pfam" id="PF04082">
    <property type="entry name" value="Fungal_trans"/>
    <property type="match status" value="1"/>
</dbReference>
<accession>A0A9P5D402</accession>
<dbReference type="GO" id="GO:0000981">
    <property type="term" value="F:DNA-binding transcription factor activity, RNA polymerase II-specific"/>
    <property type="evidence" value="ECO:0007669"/>
    <property type="project" value="InterPro"/>
</dbReference>
<dbReference type="InterPro" id="IPR007219">
    <property type="entry name" value="XnlR_reg_dom"/>
</dbReference>
<dbReference type="Proteomes" id="UP000749293">
    <property type="component" value="Unassembled WGS sequence"/>
</dbReference>
<evidence type="ECO:0000256" key="4">
    <source>
        <dbReference type="ARBA" id="ARBA00022771"/>
    </source>
</evidence>
<evidence type="ECO:0000259" key="7">
    <source>
        <dbReference type="Pfam" id="PF04082"/>
    </source>
</evidence>
<name>A0A9P5D402_9HYPO</name>
<dbReference type="PANTHER" id="PTHR40626:SF10">
    <property type="entry name" value="C2H2-TYPE DOMAIN-CONTAINING PROTEIN"/>
    <property type="match status" value="1"/>
</dbReference>
<dbReference type="GO" id="GO:0006351">
    <property type="term" value="P:DNA-templated transcription"/>
    <property type="evidence" value="ECO:0007669"/>
    <property type="project" value="InterPro"/>
</dbReference>
<evidence type="ECO:0000256" key="6">
    <source>
        <dbReference type="ARBA" id="ARBA00023242"/>
    </source>
</evidence>
<dbReference type="GO" id="GO:0008270">
    <property type="term" value="F:zinc ion binding"/>
    <property type="evidence" value="ECO:0007669"/>
    <property type="project" value="UniProtKB-KW"/>
</dbReference>
<dbReference type="AlphaFoldDB" id="A0A9P5D402"/>
<sequence length="273" mass="30279">MVQEAFALQGLLTHVLRDTGLDGDDGDDEIRPVAGDAGTLTCQRRSWVERETTRRTKLIAFTFLHTHSLAYDAYPVLRSNEVNLRLPCSTKEWKASTPWQWRAATDDVPKQQLYLQEALPLFLKNESPSAAPLDPIPTPLGNYVLLQGPYRQLDTGDPRLIARSLATAPDVQRGDGIIAALLYATHMLGIPVRLGVDRVARSQALFRSNLKLDPCYASAATAPTDLVHPTNLGLAVMDIWAHFFKSNTQRPFINIIGNSLQGCRDILVRQAAR</sequence>
<organism evidence="8 9">
    <name type="scientific">Geosmithia morbida</name>
    <dbReference type="NCBI Taxonomy" id="1094350"/>
    <lineage>
        <taxon>Eukaryota</taxon>
        <taxon>Fungi</taxon>
        <taxon>Dikarya</taxon>
        <taxon>Ascomycota</taxon>
        <taxon>Pezizomycotina</taxon>
        <taxon>Sordariomycetes</taxon>
        <taxon>Hypocreomycetidae</taxon>
        <taxon>Hypocreales</taxon>
        <taxon>Bionectriaceae</taxon>
        <taxon>Geosmithia</taxon>
    </lineage>
</organism>
<reference evidence="8" key="1">
    <citation type="submission" date="2020-03" db="EMBL/GenBank/DDBJ databases">
        <title>Site-based positive gene gene selection in Geosmithia morbida across the United States reveals a broad range of putative effectors and factors for local host and environmental adapation.</title>
        <authorList>
            <person name="Onufrak A."/>
            <person name="Murdoch R.W."/>
            <person name="Gazis R."/>
            <person name="Huff M."/>
            <person name="Staton M."/>
            <person name="Klingeman W."/>
            <person name="Hadziabdic D."/>
        </authorList>
    </citation>
    <scope>NUCLEOTIDE SEQUENCE</scope>
    <source>
        <strain evidence="8">1262</strain>
    </source>
</reference>
<dbReference type="GO" id="GO:0005634">
    <property type="term" value="C:nucleus"/>
    <property type="evidence" value="ECO:0007669"/>
    <property type="project" value="UniProtKB-SubCell"/>
</dbReference>
<evidence type="ECO:0000313" key="8">
    <source>
        <dbReference type="EMBL" id="KAF4122315.1"/>
    </source>
</evidence>
<dbReference type="RefSeq" id="XP_035320967.1">
    <property type="nucleotide sequence ID" value="XM_035469272.1"/>
</dbReference>
<keyword evidence="3" id="KW-0677">Repeat</keyword>
<dbReference type="OrthoDB" id="654211at2759"/>
<gene>
    <name evidence="8" type="ORF">GMORB2_7307</name>
</gene>
<dbReference type="GeneID" id="55973530"/>
<dbReference type="PANTHER" id="PTHR40626">
    <property type="entry name" value="MIP31509P"/>
    <property type="match status" value="1"/>
</dbReference>
<comment type="caution">
    <text evidence="8">The sequence shown here is derived from an EMBL/GenBank/DDBJ whole genome shotgun (WGS) entry which is preliminary data.</text>
</comment>
<dbReference type="GO" id="GO:0000978">
    <property type="term" value="F:RNA polymerase II cis-regulatory region sequence-specific DNA binding"/>
    <property type="evidence" value="ECO:0007669"/>
    <property type="project" value="InterPro"/>
</dbReference>
<evidence type="ECO:0000256" key="2">
    <source>
        <dbReference type="ARBA" id="ARBA00022723"/>
    </source>
</evidence>
<evidence type="ECO:0000256" key="3">
    <source>
        <dbReference type="ARBA" id="ARBA00022737"/>
    </source>
</evidence>
<evidence type="ECO:0000256" key="5">
    <source>
        <dbReference type="ARBA" id="ARBA00022833"/>
    </source>
</evidence>
<dbReference type="InterPro" id="IPR051059">
    <property type="entry name" value="VerF-like"/>
</dbReference>
<dbReference type="EMBL" id="JAANYQ010000009">
    <property type="protein sequence ID" value="KAF4122315.1"/>
    <property type="molecule type" value="Genomic_DNA"/>
</dbReference>
<keyword evidence="5" id="KW-0862">Zinc</keyword>
<proteinExistence type="predicted"/>
<dbReference type="GO" id="GO:0000785">
    <property type="term" value="C:chromatin"/>
    <property type="evidence" value="ECO:0007669"/>
    <property type="project" value="TreeGrafter"/>
</dbReference>
<evidence type="ECO:0000256" key="1">
    <source>
        <dbReference type="ARBA" id="ARBA00004123"/>
    </source>
</evidence>
<evidence type="ECO:0000313" key="9">
    <source>
        <dbReference type="Proteomes" id="UP000749293"/>
    </source>
</evidence>